<dbReference type="PRINTS" id="PR00922">
    <property type="entry name" value="DADACBPTASE3"/>
</dbReference>
<accession>A0ABD4T6L5</accession>
<keyword evidence="3" id="KW-0645">Protease</keyword>
<dbReference type="InterPro" id="IPR012338">
    <property type="entry name" value="Beta-lactam/transpept-like"/>
</dbReference>
<dbReference type="Proteomes" id="UP000031561">
    <property type="component" value="Unassembled WGS sequence"/>
</dbReference>
<dbReference type="InterPro" id="IPR000667">
    <property type="entry name" value="Peptidase_S13"/>
</dbReference>
<sequence length="473" mass="51552">MKKKIFWPLDIHLDLHFVTLQPGGLGCNRRLGQAAILGGLLLFVTACNGTQTSSSGPSIPDPPAASPSAVTTIAQFALVQPQADQAELTRRYLSSLQDQGFNSQDQGFWVQNESELLASHQGRVSLPAASITKIATTLAALEKLGPQHRFQTTLNYQGTLSSGKLLGNLVVSGGADPFFVWEDGIQLANLLETLGIREVTGNILVTPGFQMNFETDPLRSGQLLKQAMDQSQWSEEASAQYQTLPPNTPRPSLEIAGQVQVIPSPPTDTKLLVRHSSLPLIELLKRMNRYSNNPMADQIANYIGGPQMLESTVLRLTGIDPEEVSFINGSGLGEENKISARGASFMLIALANLLESQQYRLGDVITLIGLDEGILDTRPLPEHILVKSGTLDQVSALVGVIPTQQQGLIWFSMLNSQGDVDRYREHQEQMLRTIIERWGPTQPQANQLQPTRSGADFTAINEVLLPPNSQPGR</sequence>
<dbReference type="PROSITE" id="PS51257">
    <property type="entry name" value="PROKAR_LIPOPROTEIN"/>
    <property type="match status" value="1"/>
</dbReference>
<reference evidence="3 4" key="1">
    <citation type="journal article" date="2015" name="Genome Announc.">
        <title>Draft Genome Sequence of Filamentous Marine Cyanobacterium Lyngbya confervoides Strain BDU141951.</title>
        <authorList>
            <person name="Chandrababunaidu M.M."/>
            <person name="Sen D."/>
            <person name="Tripathy S."/>
        </authorList>
    </citation>
    <scope>NUCLEOTIDE SEQUENCE [LARGE SCALE GENOMIC DNA]</scope>
    <source>
        <strain evidence="3 4">BDU141951</strain>
    </source>
</reference>
<dbReference type="SUPFAM" id="SSF56601">
    <property type="entry name" value="beta-lactamase/transpeptidase-like"/>
    <property type="match status" value="1"/>
</dbReference>
<protein>
    <submittedName>
        <fullName evidence="3">D-alanyl-D-alanine carboxypeptidase</fullName>
        <ecNumber evidence="3">3.4.16.4</ecNumber>
    </submittedName>
</protein>
<dbReference type="EC" id="3.4.16.4" evidence="3"/>
<dbReference type="Gene3D" id="3.40.710.10">
    <property type="entry name" value="DD-peptidase/beta-lactamase superfamily"/>
    <property type="match status" value="1"/>
</dbReference>
<name>A0ABD4T6L5_9CYAN</name>
<dbReference type="Gene3D" id="3.50.80.20">
    <property type="entry name" value="D-Ala-D-Ala carboxypeptidase C, peptidase S13"/>
    <property type="match status" value="1"/>
</dbReference>
<organism evidence="3 4">
    <name type="scientific">Lyngbya confervoides BDU141951</name>
    <dbReference type="NCBI Taxonomy" id="1574623"/>
    <lineage>
        <taxon>Bacteria</taxon>
        <taxon>Bacillati</taxon>
        <taxon>Cyanobacteriota</taxon>
        <taxon>Cyanophyceae</taxon>
        <taxon>Oscillatoriophycideae</taxon>
        <taxon>Oscillatoriales</taxon>
        <taxon>Microcoleaceae</taxon>
        <taxon>Lyngbya</taxon>
    </lineage>
</organism>
<dbReference type="Pfam" id="PF02113">
    <property type="entry name" value="Peptidase_S13"/>
    <property type="match status" value="2"/>
</dbReference>
<keyword evidence="2 3" id="KW-0378">Hydrolase</keyword>
<dbReference type="RefSeq" id="WP_166275909.1">
    <property type="nucleotide sequence ID" value="NZ_JTHE03000088.1"/>
</dbReference>
<evidence type="ECO:0000313" key="3">
    <source>
        <dbReference type="EMBL" id="MCM1984209.1"/>
    </source>
</evidence>
<dbReference type="GO" id="GO:0009002">
    <property type="term" value="F:serine-type D-Ala-D-Ala carboxypeptidase activity"/>
    <property type="evidence" value="ECO:0007669"/>
    <property type="project" value="UniProtKB-EC"/>
</dbReference>
<evidence type="ECO:0000256" key="1">
    <source>
        <dbReference type="ARBA" id="ARBA00006096"/>
    </source>
</evidence>
<dbReference type="AlphaFoldDB" id="A0ABD4T6L5"/>
<keyword evidence="3" id="KW-0121">Carboxypeptidase</keyword>
<gene>
    <name evidence="3" type="ORF">QQ91_0015395</name>
</gene>
<dbReference type="PANTHER" id="PTHR30023">
    <property type="entry name" value="D-ALANYL-D-ALANINE CARBOXYPEPTIDASE"/>
    <property type="match status" value="1"/>
</dbReference>
<proteinExistence type="inferred from homology"/>
<dbReference type="PANTHER" id="PTHR30023:SF0">
    <property type="entry name" value="PENICILLIN-SENSITIVE CARBOXYPEPTIDASE A"/>
    <property type="match status" value="1"/>
</dbReference>
<comment type="similarity">
    <text evidence="1">Belongs to the peptidase S13 family.</text>
</comment>
<evidence type="ECO:0000313" key="4">
    <source>
        <dbReference type="Proteomes" id="UP000031561"/>
    </source>
</evidence>
<keyword evidence="4" id="KW-1185">Reference proteome</keyword>
<dbReference type="EMBL" id="JTHE03000088">
    <property type="protein sequence ID" value="MCM1984209.1"/>
    <property type="molecule type" value="Genomic_DNA"/>
</dbReference>
<evidence type="ECO:0000256" key="2">
    <source>
        <dbReference type="ARBA" id="ARBA00022801"/>
    </source>
</evidence>
<comment type="caution">
    <text evidence="3">The sequence shown here is derived from an EMBL/GenBank/DDBJ whole genome shotgun (WGS) entry which is preliminary data.</text>
</comment>